<dbReference type="PROSITE" id="PS51645">
    <property type="entry name" value="PHR_CRY_ALPHA_BETA"/>
    <property type="match status" value="1"/>
</dbReference>
<dbReference type="Gene3D" id="1.10.579.10">
    <property type="entry name" value="DNA Cyclobutane Dipyrimidine Photolyase, subunit A, domain 3"/>
    <property type="match status" value="1"/>
</dbReference>
<evidence type="ECO:0000256" key="6">
    <source>
        <dbReference type="ARBA" id="ARBA00022827"/>
    </source>
</evidence>
<comment type="similarity">
    <text evidence="14">Belongs to the DNA photolyase family.</text>
</comment>
<evidence type="ECO:0000259" key="15">
    <source>
        <dbReference type="PROSITE" id="PS51645"/>
    </source>
</evidence>
<proteinExistence type="inferred from homology"/>
<dbReference type="GO" id="GO:0009416">
    <property type="term" value="P:response to light stimulus"/>
    <property type="evidence" value="ECO:0007669"/>
    <property type="project" value="TreeGrafter"/>
</dbReference>
<feature type="binding site" evidence="12">
    <location>
        <position position="266"/>
    </location>
    <ligand>
        <name>FAD</name>
        <dbReference type="ChEBI" id="CHEBI:57692"/>
    </ligand>
</feature>
<protein>
    <recommendedName>
        <fullName evidence="4">Deoxyribodipyrimidine photo-lyase</fullName>
        <ecNumber evidence="3">4.1.99.3</ecNumber>
    </recommendedName>
    <alternativeName>
        <fullName evidence="8">DNA photolyase</fullName>
    </alternativeName>
    <alternativeName>
        <fullName evidence="11">Photoreactivating enzyme</fullName>
    </alternativeName>
</protein>
<comment type="similarity">
    <text evidence="2">Belongs to the DNA photolyase class-1 family.</text>
</comment>
<accession>A0A395JEY4</accession>
<dbReference type="InterPro" id="IPR006050">
    <property type="entry name" value="DNA_photolyase_N"/>
</dbReference>
<comment type="caution">
    <text evidence="16">The sequence shown here is derived from an EMBL/GenBank/DDBJ whole genome shotgun (WGS) entry which is preliminary data.</text>
</comment>
<feature type="site" description="Electron transfer via tryptophanyl radical" evidence="13">
    <location>
        <position position="300"/>
    </location>
</feature>
<gene>
    <name evidence="16" type="ORF">DFR28_10837</name>
</gene>
<evidence type="ECO:0000256" key="12">
    <source>
        <dbReference type="PIRSR" id="PIRSR602081-1"/>
    </source>
</evidence>
<feature type="domain" description="Photolyase/cryptochrome alpha/beta" evidence="15">
    <location>
        <begin position="1"/>
        <end position="123"/>
    </location>
</feature>
<dbReference type="SUPFAM" id="SSF52425">
    <property type="entry name" value="Cryptochrome/photolyase, N-terminal domain"/>
    <property type="match status" value="1"/>
</dbReference>
<evidence type="ECO:0000313" key="17">
    <source>
        <dbReference type="Proteomes" id="UP000253083"/>
    </source>
</evidence>
<name>A0A395JEY4_9GAMM</name>
<evidence type="ECO:0000256" key="1">
    <source>
        <dbReference type="ARBA" id="ARBA00001932"/>
    </source>
</evidence>
<dbReference type="PRINTS" id="PR00147">
    <property type="entry name" value="DNAPHOTLYASE"/>
</dbReference>
<evidence type="ECO:0000256" key="4">
    <source>
        <dbReference type="ARBA" id="ARBA00014046"/>
    </source>
</evidence>
<comment type="function">
    <text evidence="10">Involved in repair of UV radiation-induced DNA damage. Catalyzes the light-dependent monomerization (300-600 nm) of cyclobutyl pyrimidine dimers (in cis-syn configuration), which are formed between adjacent bases on the same DNA strand upon exposure to ultraviolet radiation.</text>
</comment>
<reference evidence="16 17" key="1">
    <citation type="submission" date="2018-06" db="EMBL/GenBank/DDBJ databases">
        <title>Genomic Encyclopedia of Type Strains, Phase IV (KMG-IV): sequencing the most valuable type-strain genomes for metagenomic binning, comparative biology and taxonomic classification.</title>
        <authorList>
            <person name="Goeker M."/>
        </authorList>
    </citation>
    <scope>NUCLEOTIDE SEQUENCE [LARGE SCALE GENOMIC DNA]</scope>
    <source>
        <strain evidence="16 17">DSM 24032</strain>
    </source>
</reference>
<dbReference type="InterPro" id="IPR036155">
    <property type="entry name" value="Crypto/Photolyase_N_sf"/>
</dbReference>
<feature type="binding site" evidence="12">
    <location>
        <begin position="228"/>
        <end position="232"/>
    </location>
    <ligand>
        <name>FAD</name>
        <dbReference type="ChEBI" id="CHEBI:57692"/>
    </ligand>
</feature>
<feature type="binding site" evidence="12">
    <location>
        <begin position="366"/>
        <end position="368"/>
    </location>
    <ligand>
        <name>FAD</name>
        <dbReference type="ChEBI" id="CHEBI:57692"/>
    </ligand>
</feature>
<dbReference type="GO" id="GO:0000719">
    <property type="term" value="P:photoreactive repair"/>
    <property type="evidence" value="ECO:0007669"/>
    <property type="project" value="UniProtKB-ARBA"/>
</dbReference>
<dbReference type="PANTHER" id="PTHR11455:SF9">
    <property type="entry name" value="CRYPTOCHROME CIRCADIAN CLOCK 5 ISOFORM X1"/>
    <property type="match status" value="1"/>
</dbReference>
<keyword evidence="17" id="KW-1185">Reference proteome</keyword>
<evidence type="ECO:0000256" key="8">
    <source>
        <dbReference type="ARBA" id="ARBA00031671"/>
    </source>
</evidence>
<dbReference type="Proteomes" id="UP000253083">
    <property type="component" value="Unassembled WGS sequence"/>
</dbReference>
<evidence type="ECO:0000256" key="13">
    <source>
        <dbReference type="PIRSR" id="PIRSR602081-2"/>
    </source>
</evidence>
<dbReference type="EC" id="4.1.99.3" evidence="3"/>
<keyword evidence="16" id="KW-0456">Lyase</keyword>
<dbReference type="GO" id="GO:0003904">
    <property type="term" value="F:deoxyribodipyrimidine photo-lyase activity"/>
    <property type="evidence" value="ECO:0007669"/>
    <property type="project" value="UniProtKB-EC"/>
</dbReference>
<dbReference type="PROSITE" id="PS00394">
    <property type="entry name" value="DNA_PHOTOLYASES_1_1"/>
    <property type="match status" value="1"/>
</dbReference>
<comment type="cofactor">
    <cofactor evidence="12">
        <name>FAD</name>
        <dbReference type="ChEBI" id="CHEBI:57692"/>
    </cofactor>
    <text evidence="12">Binds 1 FAD per subunit.</text>
</comment>
<dbReference type="Pfam" id="PF03441">
    <property type="entry name" value="FAD_binding_7"/>
    <property type="match status" value="1"/>
</dbReference>
<dbReference type="FunCoup" id="A0A395JEY4">
    <property type="interactions" value="344"/>
</dbReference>
<dbReference type="GO" id="GO:0071949">
    <property type="term" value="F:FAD binding"/>
    <property type="evidence" value="ECO:0007669"/>
    <property type="project" value="TreeGrafter"/>
</dbReference>
<evidence type="ECO:0000256" key="2">
    <source>
        <dbReference type="ARBA" id="ARBA00005862"/>
    </source>
</evidence>
<dbReference type="Gene3D" id="1.25.40.80">
    <property type="match status" value="1"/>
</dbReference>
<dbReference type="SUPFAM" id="SSF48173">
    <property type="entry name" value="Cryptochrome/photolyase FAD-binding domain"/>
    <property type="match status" value="1"/>
</dbReference>
<evidence type="ECO:0000256" key="7">
    <source>
        <dbReference type="ARBA" id="ARBA00022991"/>
    </source>
</evidence>
<dbReference type="InterPro" id="IPR014729">
    <property type="entry name" value="Rossmann-like_a/b/a_fold"/>
</dbReference>
<feature type="site" description="Electron transfer via tryptophanyl radical" evidence="13">
    <location>
        <position position="353"/>
    </location>
</feature>
<dbReference type="FunFam" id="1.10.579.10:FF:000003">
    <property type="entry name" value="Deoxyribodipyrimidine photo-lyase"/>
    <property type="match status" value="1"/>
</dbReference>
<dbReference type="PROSITE" id="PS00691">
    <property type="entry name" value="DNA_PHOTOLYASES_1_2"/>
    <property type="match status" value="1"/>
</dbReference>
<dbReference type="InParanoid" id="A0A395JEY4"/>
<sequence>MKTLVWFREDLRLHDNPALYYAARSGEVMPVFIYPSTLGEASYWWLHHSLLALSDDLAKHGVTLTLATGDPASILAELALKHSADKVVWNRVYSPDGIQTGKAVKTSLQASNIACDSYNGQLLIEPTTILTKQGTPFKVFTPFWRNCMAQLDPPEPLGLPTLNCWHDDIGSETLSDWGLLPSQPDWSGGLAERWQPGESGAQARWERFLEEGIQRYKNGRDIPSRTDTSMLSPHLAFGEISVRQLWFDIQQAMADGSVSHEDGMKYLSELGWREFSRYLLVHFPHVLKEPFNARFTEFPWDGQSQQIDAWKQGKTGYPIVDAGMRELWHTGFMHNRVRMICASFLTKHLRTHWQVGADWFWDTLVDADIANNTASWQWVAGCGADAAPYFRIFNPILQGEKFDKQGDYIKHWVPELEQLGPRYLNKPWEADTKTLLEAGITLGDNYPFPIVEHKAARIDALAAYQAIKNA</sequence>
<evidence type="ECO:0000256" key="10">
    <source>
        <dbReference type="ARBA" id="ARBA00059220"/>
    </source>
</evidence>
<evidence type="ECO:0000256" key="9">
    <source>
        <dbReference type="ARBA" id="ARBA00033999"/>
    </source>
</evidence>
<keyword evidence="6 12" id="KW-0274">FAD</keyword>
<dbReference type="InterPro" id="IPR005101">
    <property type="entry name" value="Cryptochr/Photolyase_FAD-bd"/>
</dbReference>
<dbReference type="EMBL" id="QNRT01000008">
    <property type="protein sequence ID" value="RBP48308.1"/>
    <property type="molecule type" value="Genomic_DNA"/>
</dbReference>
<dbReference type="GO" id="GO:0003677">
    <property type="term" value="F:DNA binding"/>
    <property type="evidence" value="ECO:0007669"/>
    <property type="project" value="TreeGrafter"/>
</dbReference>
<feature type="site" description="Electron transfer via tryptophanyl radical" evidence="13">
    <location>
        <position position="376"/>
    </location>
</feature>
<dbReference type="RefSeq" id="WP_113955787.1">
    <property type="nucleotide sequence ID" value="NZ_QNRT01000008.1"/>
</dbReference>
<evidence type="ECO:0000256" key="14">
    <source>
        <dbReference type="RuleBase" id="RU004182"/>
    </source>
</evidence>
<dbReference type="PANTHER" id="PTHR11455">
    <property type="entry name" value="CRYPTOCHROME"/>
    <property type="match status" value="1"/>
</dbReference>
<evidence type="ECO:0000256" key="3">
    <source>
        <dbReference type="ARBA" id="ARBA00013149"/>
    </source>
</evidence>
<feature type="binding site" evidence="12">
    <location>
        <position position="216"/>
    </location>
    <ligand>
        <name>FAD</name>
        <dbReference type="ChEBI" id="CHEBI:57692"/>
    </ligand>
</feature>
<comment type="catalytic activity">
    <reaction evidence="9">
        <text>cyclobutadipyrimidine (in DNA) = 2 pyrimidine residues (in DNA).</text>
        <dbReference type="EC" id="4.1.99.3"/>
    </reaction>
</comment>
<dbReference type="Gene3D" id="3.40.50.620">
    <property type="entry name" value="HUPs"/>
    <property type="match status" value="1"/>
</dbReference>
<comment type="cofactor">
    <cofactor evidence="1">
        <name>(6R)-5,10-methylene-5,6,7,8-tetrahydrofolate</name>
        <dbReference type="ChEBI" id="CHEBI:15636"/>
    </cofactor>
</comment>
<evidence type="ECO:0000256" key="11">
    <source>
        <dbReference type="ARBA" id="ARBA00083107"/>
    </source>
</evidence>
<dbReference type="OrthoDB" id="9772484at2"/>
<dbReference type="InterPro" id="IPR036134">
    <property type="entry name" value="Crypto/Photolyase_FAD-like_sf"/>
</dbReference>
<organism evidence="16 17">
    <name type="scientific">Arenicella xantha</name>
    <dbReference type="NCBI Taxonomy" id="644221"/>
    <lineage>
        <taxon>Bacteria</taxon>
        <taxon>Pseudomonadati</taxon>
        <taxon>Pseudomonadota</taxon>
        <taxon>Gammaproteobacteria</taxon>
        <taxon>Arenicellales</taxon>
        <taxon>Arenicellaceae</taxon>
        <taxon>Arenicella</taxon>
    </lineage>
</organism>
<evidence type="ECO:0000313" key="16">
    <source>
        <dbReference type="EMBL" id="RBP48308.1"/>
    </source>
</evidence>
<dbReference type="InterPro" id="IPR002081">
    <property type="entry name" value="Cryptochrome/DNA_photolyase_1"/>
</dbReference>
<keyword evidence="7 14" id="KW-0157">Chromophore</keyword>
<evidence type="ECO:0000256" key="5">
    <source>
        <dbReference type="ARBA" id="ARBA00022630"/>
    </source>
</evidence>
<dbReference type="AlphaFoldDB" id="A0A395JEY4"/>
<dbReference type="InterPro" id="IPR018394">
    <property type="entry name" value="DNA_photolyase_1_CS_C"/>
</dbReference>
<keyword evidence="5 12" id="KW-0285">Flavoprotein</keyword>
<dbReference type="Pfam" id="PF00875">
    <property type="entry name" value="DNA_photolyase"/>
    <property type="match status" value="1"/>
</dbReference>